<proteinExistence type="predicted"/>
<gene>
    <name evidence="2" type="ORF">SETIT_9G404000v2</name>
</gene>
<feature type="compositionally biased region" description="Low complexity" evidence="1">
    <location>
        <begin position="273"/>
        <end position="282"/>
    </location>
</feature>
<reference evidence="2" key="2">
    <citation type="submission" date="2015-07" db="EMBL/GenBank/DDBJ databases">
        <authorList>
            <person name="Noorani M."/>
        </authorList>
    </citation>
    <scope>NUCLEOTIDE SEQUENCE</scope>
    <source>
        <strain evidence="2">Yugu1</strain>
    </source>
</reference>
<feature type="compositionally biased region" description="Low complexity" evidence="1">
    <location>
        <begin position="105"/>
        <end position="116"/>
    </location>
</feature>
<feature type="compositionally biased region" description="Basic and acidic residues" evidence="1">
    <location>
        <begin position="290"/>
        <end position="304"/>
    </location>
</feature>
<dbReference type="AlphaFoldDB" id="A0A368SQZ8"/>
<feature type="region of interest" description="Disordered" evidence="1">
    <location>
        <begin position="52"/>
        <end position="137"/>
    </location>
</feature>
<feature type="compositionally biased region" description="Pro residues" evidence="1">
    <location>
        <begin position="117"/>
        <end position="134"/>
    </location>
</feature>
<protein>
    <submittedName>
        <fullName evidence="2">Uncharacterized protein</fullName>
    </submittedName>
</protein>
<dbReference type="EMBL" id="CM003536">
    <property type="protein sequence ID" value="RCV44803.1"/>
    <property type="molecule type" value="Genomic_DNA"/>
</dbReference>
<evidence type="ECO:0000256" key="1">
    <source>
        <dbReference type="SAM" id="MobiDB-lite"/>
    </source>
</evidence>
<feature type="compositionally biased region" description="Pro residues" evidence="1">
    <location>
        <begin position="253"/>
        <end position="270"/>
    </location>
</feature>
<organism evidence="2">
    <name type="scientific">Setaria italica</name>
    <name type="common">Foxtail millet</name>
    <name type="synonym">Panicum italicum</name>
    <dbReference type="NCBI Taxonomy" id="4555"/>
    <lineage>
        <taxon>Eukaryota</taxon>
        <taxon>Viridiplantae</taxon>
        <taxon>Streptophyta</taxon>
        <taxon>Embryophyta</taxon>
        <taxon>Tracheophyta</taxon>
        <taxon>Spermatophyta</taxon>
        <taxon>Magnoliopsida</taxon>
        <taxon>Liliopsida</taxon>
        <taxon>Poales</taxon>
        <taxon>Poaceae</taxon>
        <taxon>PACMAD clade</taxon>
        <taxon>Panicoideae</taxon>
        <taxon>Panicodae</taxon>
        <taxon>Paniceae</taxon>
        <taxon>Cenchrinae</taxon>
        <taxon>Setaria</taxon>
    </lineage>
</organism>
<sequence length="304" mass="31939">MFMEILNLSFSLSPAHIGPAGRPLLLPTAAHLPFSTGPTQLPLSFSFSAGPSPRLHARPAHQLPLSPSHRQVGPTCRDRPSPPARRPLVPLLQSRRPVCRRRSGSSRPSASLHAHAPPAPPLQEPVTAAPPPSPIMATTGRYSSLGAVSAPSLRLLPAPLLLPRAAAASPPLPLPRNERPSTKPPLMAGRSSSSPLAPPQLPPSSYKTHLRHQSPPPPSPFPPPIATSAAGPRPCTTPSNRRRISGHRCLAPLPKPGAPQPHQPRAPCLPGPAAVAASLAAAGRKHPPGHHCERTEEVSDEPKD</sequence>
<dbReference type="PRINTS" id="PR01217">
    <property type="entry name" value="PRICHEXTENSN"/>
</dbReference>
<feature type="compositionally biased region" description="Pro residues" evidence="1">
    <location>
        <begin position="214"/>
        <end position="225"/>
    </location>
</feature>
<name>A0A368SQZ8_SETIT</name>
<feature type="region of interest" description="Disordered" evidence="1">
    <location>
        <begin position="168"/>
        <end position="304"/>
    </location>
</feature>
<evidence type="ECO:0000313" key="2">
    <source>
        <dbReference type="EMBL" id="RCV44803.1"/>
    </source>
</evidence>
<reference evidence="2" key="1">
    <citation type="journal article" date="2012" name="Nat. Biotechnol.">
        <title>Reference genome sequence of the model plant Setaria.</title>
        <authorList>
            <person name="Bennetzen J.L."/>
            <person name="Schmutz J."/>
            <person name="Wang H."/>
            <person name="Percifield R."/>
            <person name="Hawkins J."/>
            <person name="Pontaroli A.C."/>
            <person name="Estep M."/>
            <person name="Feng L."/>
            <person name="Vaughn J.N."/>
            <person name="Grimwood J."/>
            <person name="Jenkins J."/>
            <person name="Barry K."/>
            <person name="Lindquist E."/>
            <person name="Hellsten U."/>
            <person name="Deshpande S."/>
            <person name="Wang X."/>
            <person name="Wu X."/>
            <person name="Mitros T."/>
            <person name="Triplett J."/>
            <person name="Yang X."/>
            <person name="Ye C.Y."/>
            <person name="Mauro-Herrera M."/>
            <person name="Wang L."/>
            <person name="Li P."/>
            <person name="Sharma M."/>
            <person name="Sharma R."/>
            <person name="Ronald P.C."/>
            <person name="Panaud O."/>
            <person name="Kellogg E.A."/>
            <person name="Brutnell T.P."/>
            <person name="Doust A.N."/>
            <person name="Tuskan G.A."/>
            <person name="Rokhsar D."/>
            <person name="Devos K.M."/>
        </authorList>
    </citation>
    <scope>NUCLEOTIDE SEQUENCE [LARGE SCALE GENOMIC DNA]</scope>
    <source>
        <strain evidence="2">Yugu1</strain>
    </source>
</reference>
<accession>A0A368SQZ8</accession>